<dbReference type="AlphaFoldDB" id="A0A0K9PV85"/>
<feature type="transmembrane region" description="Helical" evidence="2">
    <location>
        <begin position="76"/>
        <end position="98"/>
    </location>
</feature>
<dbReference type="InterPro" id="IPR040377">
    <property type="entry name" value="Ssl2009-like"/>
</dbReference>
<accession>A0A0K9PV85</accession>
<evidence type="ECO:0000313" key="4">
    <source>
        <dbReference type="Proteomes" id="UP000036987"/>
    </source>
</evidence>
<proteinExistence type="predicted"/>
<keyword evidence="4" id="KW-1185">Reference proteome</keyword>
<name>A0A0K9PV85_ZOSMR</name>
<keyword evidence="2" id="KW-1133">Transmembrane helix</keyword>
<dbReference type="OrthoDB" id="1700403at2759"/>
<sequence length="176" mass="19486">MATISINLVNSVVIHRISSPGYISRQFEQPSLNLITKSFFATPMQWKTNFFPYKNNNTRVTICAAFRENRRSSNSAIFVGGFVLGGLIMVALGCVYAPQISKAMSQGKTESKDLMKKLPKFIYDEEKVLEKRRNVLSDKIAQLNSAIDEASSQLQDNDESKNGAPITTDNGIEASA</sequence>
<dbReference type="PANTHER" id="PTHR34048">
    <property type="entry name" value="LOW-DENSITY RECEPTOR-LIKE PROTEIN"/>
    <property type="match status" value="1"/>
</dbReference>
<feature type="region of interest" description="Disordered" evidence="1">
    <location>
        <begin position="149"/>
        <end position="176"/>
    </location>
</feature>
<dbReference type="GO" id="GO:0009706">
    <property type="term" value="C:chloroplast inner membrane"/>
    <property type="evidence" value="ECO:0000318"/>
    <property type="project" value="GO_Central"/>
</dbReference>
<dbReference type="Proteomes" id="UP000036987">
    <property type="component" value="Unassembled WGS sequence"/>
</dbReference>
<reference evidence="4" key="1">
    <citation type="journal article" date="2016" name="Nature">
        <title>The genome of the seagrass Zostera marina reveals angiosperm adaptation to the sea.</title>
        <authorList>
            <person name="Olsen J.L."/>
            <person name="Rouze P."/>
            <person name="Verhelst B."/>
            <person name="Lin Y.-C."/>
            <person name="Bayer T."/>
            <person name="Collen J."/>
            <person name="Dattolo E."/>
            <person name="De Paoli E."/>
            <person name="Dittami S."/>
            <person name="Maumus F."/>
            <person name="Michel G."/>
            <person name="Kersting A."/>
            <person name="Lauritano C."/>
            <person name="Lohaus R."/>
            <person name="Toepel M."/>
            <person name="Tonon T."/>
            <person name="Vanneste K."/>
            <person name="Amirebrahimi M."/>
            <person name="Brakel J."/>
            <person name="Bostroem C."/>
            <person name="Chovatia M."/>
            <person name="Grimwood J."/>
            <person name="Jenkins J.W."/>
            <person name="Jueterbock A."/>
            <person name="Mraz A."/>
            <person name="Stam W.T."/>
            <person name="Tice H."/>
            <person name="Bornberg-Bauer E."/>
            <person name="Green P.J."/>
            <person name="Pearson G.A."/>
            <person name="Procaccini G."/>
            <person name="Duarte C.M."/>
            <person name="Schmutz J."/>
            <person name="Reusch T.B.H."/>
            <person name="Van de Peer Y."/>
        </authorList>
    </citation>
    <scope>NUCLEOTIDE SEQUENCE [LARGE SCALE GENOMIC DNA]</scope>
    <source>
        <strain evidence="4">cv. Finnish</strain>
    </source>
</reference>
<keyword evidence="2" id="KW-0472">Membrane</keyword>
<dbReference type="EMBL" id="LFYR01000643">
    <property type="protein sequence ID" value="KMZ72120.1"/>
    <property type="molecule type" value="Genomic_DNA"/>
</dbReference>
<comment type="caution">
    <text evidence="3">The sequence shown here is derived from an EMBL/GenBank/DDBJ whole genome shotgun (WGS) entry which is preliminary data.</text>
</comment>
<organism evidence="3 4">
    <name type="scientific">Zostera marina</name>
    <name type="common">Eelgrass</name>
    <dbReference type="NCBI Taxonomy" id="29655"/>
    <lineage>
        <taxon>Eukaryota</taxon>
        <taxon>Viridiplantae</taxon>
        <taxon>Streptophyta</taxon>
        <taxon>Embryophyta</taxon>
        <taxon>Tracheophyta</taxon>
        <taxon>Spermatophyta</taxon>
        <taxon>Magnoliopsida</taxon>
        <taxon>Liliopsida</taxon>
        <taxon>Zosteraceae</taxon>
        <taxon>Zostera</taxon>
    </lineage>
</organism>
<dbReference type="PANTHER" id="PTHR34048:SF5">
    <property type="entry name" value="INNER MEMBRANE LOCALIZED PROTEIN"/>
    <property type="match status" value="1"/>
</dbReference>
<evidence type="ECO:0000256" key="2">
    <source>
        <dbReference type="SAM" id="Phobius"/>
    </source>
</evidence>
<keyword evidence="2" id="KW-0812">Transmembrane</keyword>
<gene>
    <name evidence="3" type="ORF">ZOSMA_16G00870</name>
</gene>
<evidence type="ECO:0000313" key="3">
    <source>
        <dbReference type="EMBL" id="KMZ72120.1"/>
    </source>
</evidence>
<dbReference type="OMA" id="RISIYRH"/>
<evidence type="ECO:0000256" key="1">
    <source>
        <dbReference type="SAM" id="MobiDB-lite"/>
    </source>
</evidence>
<protein>
    <submittedName>
        <fullName evidence="3">Uncharacterized protein</fullName>
    </submittedName>
</protein>